<accession>A0A973A9G6</accession>
<dbReference type="EC" id="2.8.1.-" evidence="3"/>
<dbReference type="InterPro" id="IPR001455">
    <property type="entry name" value="TusA-like"/>
</dbReference>
<dbReference type="AlphaFoldDB" id="A0A973A9G6"/>
<comment type="caution">
    <text evidence="3">The sequence shown here is derived from an EMBL/GenBank/DDBJ whole genome shotgun (WGS) entry which is preliminary data.</text>
</comment>
<dbReference type="NCBIfam" id="NF001423">
    <property type="entry name" value="PRK00299.1"/>
    <property type="match status" value="1"/>
</dbReference>
<protein>
    <submittedName>
        <fullName evidence="3">Sulfurtransferase TusA</fullName>
        <ecNumber evidence="3">2.8.1.-</ecNumber>
    </submittedName>
</protein>
<dbReference type="PANTHER" id="PTHR33279">
    <property type="entry name" value="SULFUR CARRIER PROTEIN YEDF-RELATED"/>
    <property type="match status" value="1"/>
</dbReference>
<evidence type="ECO:0000259" key="2">
    <source>
        <dbReference type="PROSITE" id="PS01148"/>
    </source>
</evidence>
<feature type="domain" description="UPF0033" evidence="2">
    <location>
        <begin position="9"/>
        <end position="33"/>
    </location>
</feature>
<gene>
    <name evidence="3" type="primary">tusA</name>
    <name evidence="3" type="ORF">HQ497_08705</name>
</gene>
<keyword evidence="3" id="KW-0808">Transferase</keyword>
<dbReference type="GO" id="GO:0016740">
    <property type="term" value="F:transferase activity"/>
    <property type="evidence" value="ECO:0007669"/>
    <property type="project" value="UniProtKB-KW"/>
</dbReference>
<comment type="similarity">
    <text evidence="1">Belongs to the sulfur carrier protein TusA family.</text>
</comment>
<organism evidence="3 4">
    <name type="scientific">SAR86 cluster bacterium</name>
    <dbReference type="NCBI Taxonomy" id="2030880"/>
    <lineage>
        <taxon>Bacteria</taxon>
        <taxon>Pseudomonadati</taxon>
        <taxon>Pseudomonadota</taxon>
        <taxon>Gammaproteobacteria</taxon>
        <taxon>SAR86 cluster</taxon>
    </lineage>
</organism>
<dbReference type="SUPFAM" id="SSF64307">
    <property type="entry name" value="SirA-like"/>
    <property type="match status" value="1"/>
</dbReference>
<name>A0A973A9G6_9GAMM</name>
<dbReference type="EMBL" id="JABMOJ010000323">
    <property type="protein sequence ID" value="NQV65432.1"/>
    <property type="molecule type" value="Genomic_DNA"/>
</dbReference>
<dbReference type="Proteomes" id="UP000754644">
    <property type="component" value="Unassembled WGS sequence"/>
</dbReference>
<dbReference type="PANTHER" id="PTHR33279:SF2">
    <property type="entry name" value="SULFUR CARRIER PROTEIN TUSA"/>
    <property type="match status" value="1"/>
</dbReference>
<dbReference type="InterPro" id="IPR036868">
    <property type="entry name" value="TusA-like_sf"/>
</dbReference>
<dbReference type="Gene3D" id="3.30.110.40">
    <property type="entry name" value="TusA-like domain"/>
    <property type="match status" value="1"/>
</dbReference>
<evidence type="ECO:0000256" key="1">
    <source>
        <dbReference type="ARBA" id="ARBA00008984"/>
    </source>
</evidence>
<dbReference type="Pfam" id="PF01206">
    <property type="entry name" value="TusA"/>
    <property type="match status" value="1"/>
</dbReference>
<evidence type="ECO:0000313" key="4">
    <source>
        <dbReference type="Proteomes" id="UP000754644"/>
    </source>
</evidence>
<dbReference type="PROSITE" id="PS01148">
    <property type="entry name" value="UPF0033"/>
    <property type="match status" value="1"/>
</dbReference>
<evidence type="ECO:0000313" key="3">
    <source>
        <dbReference type="EMBL" id="NQV65432.1"/>
    </source>
</evidence>
<reference evidence="3" key="1">
    <citation type="submission" date="2020-05" db="EMBL/GenBank/DDBJ databases">
        <title>Sulfur intermediates as new biogeochemical hubs in an aquatic model microbial ecosystem.</title>
        <authorList>
            <person name="Vigneron A."/>
        </authorList>
    </citation>
    <scope>NUCLEOTIDE SEQUENCE</scope>
    <source>
        <strain evidence="3">Bin.250</strain>
    </source>
</reference>
<proteinExistence type="inferred from homology"/>
<sequence>MDIEADYDIDATGLRCPEPLMVVRNKMMDMASGDVVKVVATDPSTSWDFVKYCKFLNHELLRQEQTDSVYTYWIKKG</sequence>